<accession>A0A1C3TT16</accession>
<dbReference type="InterPro" id="IPR036890">
    <property type="entry name" value="HATPase_C_sf"/>
</dbReference>
<dbReference type="SMART" id="SM00387">
    <property type="entry name" value="HATPase_c"/>
    <property type="match status" value="1"/>
</dbReference>
<evidence type="ECO:0000313" key="5">
    <source>
        <dbReference type="EMBL" id="SCB06265.1"/>
    </source>
</evidence>
<comment type="catalytic activity">
    <reaction evidence="1">
        <text>ATP + protein L-histidine = ADP + protein N-phospho-L-histidine.</text>
        <dbReference type="EC" id="2.7.13.3"/>
    </reaction>
</comment>
<sequence>MQQALLNLIKNAHESSPEGQAPADSVRIRVSTRPEWLRIEVLDRGSGMNEAVLHNALMPFYSTKRNGTGLGLALTREIVEAHGGRLSLQNRDEGGLCVAVQLPLGSSG</sequence>
<dbReference type="EC" id="2.7.13.3" evidence="2"/>
<proteinExistence type="predicted"/>
<feature type="domain" description="Histidine kinase" evidence="4">
    <location>
        <begin position="1"/>
        <end position="106"/>
    </location>
</feature>
<reference evidence="6" key="1">
    <citation type="submission" date="2016-07" db="EMBL/GenBank/DDBJ databases">
        <authorList>
            <person name="Jaenicke Sebastian"/>
        </authorList>
    </citation>
    <scope>NUCLEOTIDE SEQUENCE [LARGE SCALE GENOMIC DNA]</scope>
</reference>
<dbReference type="Proteomes" id="UP000093071">
    <property type="component" value="Chromosome I"/>
</dbReference>
<dbReference type="EMBL" id="LT604072">
    <property type="protein sequence ID" value="SCB06265.1"/>
    <property type="molecule type" value="Genomic_DNA"/>
</dbReference>
<dbReference type="PROSITE" id="PS50109">
    <property type="entry name" value="HIS_KIN"/>
    <property type="match status" value="1"/>
</dbReference>
<organism evidence="5 6">
    <name type="scientific">Xanthomonas translucens pv. translucens DSM 18974</name>
    <dbReference type="NCBI Taxonomy" id="1261556"/>
    <lineage>
        <taxon>Bacteria</taxon>
        <taxon>Pseudomonadati</taxon>
        <taxon>Pseudomonadota</taxon>
        <taxon>Gammaproteobacteria</taxon>
        <taxon>Lysobacterales</taxon>
        <taxon>Lysobacteraceae</taxon>
        <taxon>Xanthomonas</taxon>
        <taxon>Xanthomonas translucens group</taxon>
    </lineage>
</organism>
<evidence type="ECO:0000256" key="3">
    <source>
        <dbReference type="ARBA" id="ARBA00022553"/>
    </source>
</evidence>
<dbReference type="Gene3D" id="3.30.565.10">
    <property type="entry name" value="Histidine kinase-like ATPase, C-terminal domain"/>
    <property type="match status" value="1"/>
</dbReference>
<dbReference type="InterPro" id="IPR004358">
    <property type="entry name" value="Sig_transdc_His_kin-like_C"/>
</dbReference>
<dbReference type="PANTHER" id="PTHR43547:SF2">
    <property type="entry name" value="HYBRID SIGNAL TRANSDUCTION HISTIDINE KINASE C"/>
    <property type="match status" value="1"/>
</dbReference>
<evidence type="ECO:0000256" key="2">
    <source>
        <dbReference type="ARBA" id="ARBA00012438"/>
    </source>
</evidence>
<dbReference type="InterPro" id="IPR003594">
    <property type="entry name" value="HATPase_dom"/>
</dbReference>
<keyword evidence="3" id="KW-0597">Phosphoprotein</keyword>
<protein>
    <recommendedName>
        <fullName evidence="2">histidine kinase</fullName>
        <ecNumber evidence="2">2.7.13.3</ecNumber>
    </recommendedName>
</protein>
<name>A0A1C3TT16_XANCT</name>
<dbReference type="PANTHER" id="PTHR43547">
    <property type="entry name" value="TWO-COMPONENT HISTIDINE KINASE"/>
    <property type="match status" value="1"/>
</dbReference>
<evidence type="ECO:0000259" key="4">
    <source>
        <dbReference type="PROSITE" id="PS50109"/>
    </source>
</evidence>
<gene>
    <name evidence="5" type="ORF">BN444_01163</name>
</gene>
<dbReference type="PATRIC" id="fig|1261556.5.peg.3722"/>
<dbReference type="AlphaFoldDB" id="A0A1C3TT16"/>
<dbReference type="GO" id="GO:0000155">
    <property type="term" value="F:phosphorelay sensor kinase activity"/>
    <property type="evidence" value="ECO:0007669"/>
    <property type="project" value="TreeGrafter"/>
</dbReference>
<evidence type="ECO:0000313" key="6">
    <source>
        <dbReference type="Proteomes" id="UP000093071"/>
    </source>
</evidence>
<dbReference type="CDD" id="cd00075">
    <property type="entry name" value="HATPase"/>
    <property type="match status" value="1"/>
</dbReference>
<dbReference type="InterPro" id="IPR005467">
    <property type="entry name" value="His_kinase_dom"/>
</dbReference>
<dbReference type="SUPFAM" id="SSF55874">
    <property type="entry name" value="ATPase domain of HSP90 chaperone/DNA topoisomerase II/histidine kinase"/>
    <property type="match status" value="1"/>
</dbReference>
<dbReference type="Pfam" id="PF02518">
    <property type="entry name" value="HATPase_c"/>
    <property type="match status" value="1"/>
</dbReference>
<evidence type="ECO:0000256" key="1">
    <source>
        <dbReference type="ARBA" id="ARBA00000085"/>
    </source>
</evidence>
<dbReference type="PRINTS" id="PR00344">
    <property type="entry name" value="BCTRLSENSOR"/>
</dbReference>